<dbReference type="Pfam" id="PF08797">
    <property type="entry name" value="HIRAN"/>
    <property type="match status" value="1"/>
</dbReference>
<gene>
    <name evidence="5" type="ORF">HMPREF9296_2507</name>
</gene>
<dbReference type="SMART" id="SM00910">
    <property type="entry name" value="HIRAN"/>
    <property type="match status" value="1"/>
</dbReference>
<dbReference type="RefSeq" id="WP_004355603.1">
    <property type="nucleotide sequence ID" value="NZ_AEDO01000013.1"/>
</dbReference>
<keyword evidence="3" id="KW-1133">Transmembrane helix</keyword>
<dbReference type="GO" id="GO:0003676">
    <property type="term" value="F:nucleic acid binding"/>
    <property type="evidence" value="ECO:0007669"/>
    <property type="project" value="InterPro"/>
</dbReference>
<dbReference type="InterPro" id="IPR014905">
    <property type="entry name" value="HIRAN"/>
</dbReference>
<dbReference type="STRING" id="866771.HMPREF9296_2507"/>
<sequence>MKQFIKIFGVFFVCQISINLIILLFLVLIHQEHNKVLLNVLPFCTFLVSIILTYFIAYRWKRFRFIKKTDINAIKFTVAGISYRKYEEVERAEILEKGEIVYLKREPTNIHDENAIKIFTKDHVFIGYVPKKVNVNIPNHVTTGYVVDVILTSTYPCVSIMCKWLYYVSDEEE</sequence>
<feature type="domain" description="HIRAN" evidence="4">
    <location>
        <begin position="71"/>
        <end position="172"/>
    </location>
</feature>
<dbReference type="Proteomes" id="UP000003610">
    <property type="component" value="Unassembled WGS sequence"/>
</dbReference>
<dbReference type="Gene3D" id="3.30.70.2330">
    <property type="match status" value="1"/>
</dbReference>
<keyword evidence="2" id="KW-0378">Hydrolase</keyword>
<evidence type="ECO:0000256" key="2">
    <source>
        <dbReference type="ARBA" id="ARBA00022801"/>
    </source>
</evidence>
<evidence type="ECO:0000256" key="3">
    <source>
        <dbReference type="SAM" id="Phobius"/>
    </source>
</evidence>
<accession>E1KNX1</accession>
<protein>
    <submittedName>
        <fullName evidence="5">HIRAN domain protein</fullName>
    </submittedName>
</protein>
<keyword evidence="3" id="KW-0812">Transmembrane</keyword>
<keyword evidence="1" id="KW-0479">Metal-binding</keyword>
<comment type="caution">
    <text evidence="5">The sequence shown here is derived from an EMBL/GenBank/DDBJ whole genome shotgun (WGS) entry which is preliminary data.</text>
</comment>
<proteinExistence type="predicted"/>
<dbReference type="EMBL" id="AEDO01000013">
    <property type="protein sequence ID" value="EFL46775.1"/>
    <property type="molecule type" value="Genomic_DNA"/>
</dbReference>
<feature type="transmembrane region" description="Helical" evidence="3">
    <location>
        <begin position="36"/>
        <end position="58"/>
    </location>
</feature>
<reference evidence="5 6" key="1">
    <citation type="submission" date="2010-08" db="EMBL/GenBank/DDBJ databases">
        <authorList>
            <person name="Durkin A.S."/>
            <person name="Madupu R."/>
            <person name="Torralba M."/>
            <person name="Gillis M."/>
            <person name="Methe B."/>
            <person name="Sutton G."/>
            <person name="Nelson K.E."/>
        </authorList>
    </citation>
    <scope>NUCLEOTIDE SEQUENCE [LARGE SCALE GENOMIC DNA]</scope>
    <source>
        <strain evidence="5 6">FB035-09AN</strain>
    </source>
</reference>
<evidence type="ECO:0000313" key="5">
    <source>
        <dbReference type="EMBL" id="EFL46775.1"/>
    </source>
</evidence>
<organism evidence="5 6">
    <name type="scientific">Prevotella disiens FB035-09AN</name>
    <dbReference type="NCBI Taxonomy" id="866771"/>
    <lineage>
        <taxon>Bacteria</taxon>
        <taxon>Pseudomonadati</taxon>
        <taxon>Bacteroidota</taxon>
        <taxon>Bacteroidia</taxon>
        <taxon>Bacteroidales</taxon>
        <taxon>Prevotellaceae</taxon>
        <taxon>Prevotella</taxon>
    </lineage>
</organism>
<name>E1KNX1_9BACT</name>
<dbReference type="GO" id="GO:0008270">
    <property type="term" value="F:zinc ion binding"/>
    <property type="evidence" value="ECO:0007669"/>
    <property type="project" value="InterPro"/>
</dbReference>
<evidence type="ECO:0000256" key="1">
    <source>
        <dbReference type="ARBA" id="ARBA00022723"/>
    </source>
</evidence>
<dbReference type="GO" id="GO:0016818">
    <property type="term" value="F:hydrolase activity, acting on acid anhydrides, in phosphorus-containing anhydrides"/>
    <property type="evidence" value="ECO:0007669"/>
    <property type="project" value="InterPro"/>
</dbReference>
<dbReference type="AlphaFoldDB" id="E1KNX1"/>
<evidence type="ECO:0000313" key="6">
    <source>
        <dbReference type="Proteomes" id="UP000003610"/>
    </source>
</evidence>
<evidence type="ECO:0000259" key="4">
    <source>
        <dbReference type="SMART" id="SM00910"/>
    </source>
</evidence>
<feature type="transmembrane region" description="Helical" evidence="3">
    <location>
        <begin position="7"/>
        <end position="30"/>
    </location>
</feature>
<keyword evidence="3" id="KW-0472">Membrane</keyword>